<dbReference type="Gene3D" id="3.40.50.970">
    <property type="match status" value="1"/>
</dbReference>
<name>A0A1X7V4A7_AMPQE</name>
<keyword evidence="12" id="KW-1185">Reference proteome</keyword>
<evidence type="ECO:0000313" key="11">
    <source>
        <dbReference type="EnsemblMetazoa" id="Aqu2.1.34796_001"/>
    </source>
</evidence>
<dbReference type="GO" id="GO:0046872">
    <property type="term" value="F:metal ion binding"/>
    <property type="evidence" value="ECO:0007669"/>
    <property type="project" value="UniProtKB-KW"/>
</dbReference>
<evidence type="ECO:0000313" key="12">
    <source>
        <dbReference type="Proteomes" id="UP000007879"/>
    </source>
</evidence>
<comment type="function">
    <text evidence="9">The branched-chain alpha-keto dehydrogenase complex catalyzes the overall conversion of alpha-keto acids to acyl-CoA and CO(2). It contains multiple copies of three enzymatic components: branched-chain alpha-keto acid decarboxylase (E1), lipoamide acyltransferase (E2) and lipoamide dehydrogenase (E3).</text>
</comment>
<reference evidence="12" key="1">
    <citation type="journal article" date="2010" name="Nature">
        <title>The Amphimedon queenslandica genome and the evolution of animal complexity.</title>
        <authorList>
            <person name="Srivastava M."/>
            <person name="Simakov O."/>
            <person name="Chapman J."/>
            <person name="Fahey B."/>
            <person name="Gauthier M.E."/>
            <person name="Mitros T."/>
            <person name="Richards G.S."/>
            <person name="Conaco C."/>
            <person name="Dacre M."/>
            <person name="Hellsten U."/>
            <person name="Larroux C."/>
            <person name="Putnam N.H."/>
            <person name="Stanke M."/>
            <person name="Adamska M."/>
            <person name="Darling A."/>
            <person name="Degnan S.M."/>
            <person name="Oakley T.H."/>
            <person name="Plachetzki D.C."/>
            <person name="Zhai Y."/>
            <person name="Adamski M."/>
            <person name="Calcino A."/>
            <person name="Cummins S.F."/>
            <person name="Goodstein D.M."/>
            <person name="Harris C."/>
            <person name="Jackson D.J."/>
            <person name="Leys S.P."/>
            <person name="Shu S."/>
            <person name="Woodcroft B.J."/>
            <person name="Vervoort M."/>
            <person name="Kosik K.S."/>
            <person name="Manning G."/>
            <person name="Degnan B.M."/>
            <person name="Rokhsar D.S."/>
        </authorList>
    </citation>
    <scope>NUCLEOTIDE SEQUENCE [LARGE SCALE GENOMIC DNA]</scope>
</reference>
<dbReference type="GO" id="GO:0003863">
    <property type="term" value="F:branched-chain 2-oxo acid dehydrogenase activity"/>
    <property type="evidence" value="ECO:0007669"/>
    <property type="project" value="UniProtKB-EC"/>
</dbReference>
<dbReference type="EnsemblMetazoa" id="Aqu2.1.34796_001">
    <property type="protein sequence ID" value="Aqu2.1.34796_001"/>
    <property type="gene ID" value="Aqu2.1.34796"/>
</dbReference>
<evidence type="ECO:0000256" key="2">
    <source>
        <dbReference type="ARBA" id="ARBA00004305"/>
    </source>
</evidence>
<dbReference type="KEGG" id="aqu:100633338"/>
<comment type="cofactor">
    <cofactor evidence="1 9">
        <name>thiamine diphosphate</name>
        <dbReference type="ChEBI" id="CHEBI:58937"/>
    </cofactor>
</comment>
<comment type="subcellular location">
    <subcellularLocation>
        <location evidence="2">Mitochondrion matrix</location>
    </subcellularLocation>
</comment>
<keyword evidence="9" id="KW-0786">Thiamine pyrophosphate</keyword>
<keyword evidence="8" id="KW-0496">Mitochondrion</keyword>
<keyword evidence="5" id="KW-0809">Transit peptide</keyword>
<dbReference type="InParanoid" id="A0A1X7V4A7"/>
<proteinExistence type="inferred from homology"/>
<sequence length="446" mass="50851">MKMANWMLRSKKLFTILSSISGRRALNRNAIYRKETRGIHCSSFSLSDGVEYSPRGPPYTVDLSVASTPASTDQLRPIYRIMNSDGVVIDQSQDPNLDPDSLLKMYKQMRTLQIMDQYLYRAQRMGLISFYMMNYGEEGTHFGSAAALDLDDVIYMQYREAGVMMWRGFSMDDMMNQCFTNKFDKGKGRQMPVHYGDKSINCHFISSPLATQIPQAPGYAYGMKLSGSKSCVAVYFGDGAAQEGDCHAAMNFAATLGCPVIFICRNNGYAISTPVEDQYAGDGIVCRGVGYGMEAMRVDGNDVLAMYNATRHAKRVCVEEGRPVLIEAMTYRLGSHSTSDDQSLYQNMEDVELWKTSLYPAIRFKSYLVNRGLWDEDKEEELGKKTDTDIKASFQKAREIKKPPLKDMFTDVYDQLPVRLQRQQQEMWDHLKQYRQHYPIDKYENS</sequence>
<gene>
    <name evidence="11" type="primary">100633338</name>
</gene>
<evidence type="ECO:0000256" key="4">
    <source>
        <dbReference type="ARBA" id="ARBA00022723"/>
    </source>
</evidence>
<feature type="domain" description="Dehydrogenase E1 component" evidence="10">
    <location>
        <begin position="107"/>
        <end position="404"/>
    </location>
</feature>
<dbReference type="EC" id="1.2.4.4" evidence="9"/>
<dbReference type="EnsemblMetazoa" id="XM_003385719.3">
    <property type="protein sequence ID" value="XP_003385767.2"/>
    <property type="gene ID" value="LOC100633338"/>
</dbReference>
<evidence type="ECO:0000256" key="7">
    <source>
        <dbReference type="ARBA" id="ARBA00023002"/>
    </source>
</evidence>
<dbReference type="SUPFAM" id="SSF52518">
    <property type="entry name" value="Thiamin diphosphate-binding fold (THDP-binding)"/>
    <property type="match status" value="1"/>
</dbReference>
<dbReference type="FunFam" id="3.40.50.970:FF:000015">
    <property type="entry name" value="2-oxoisovalerate dehydrogenase subunit alpha"/>
    <property type="match status" value="1"/>
</dbReference>
<evidence type="ECO:0000259" key="10">
    <source>
        <dbReference type="Pfam" id="PF00676"/>
    </source>
</evidence>
<evidence type="ECO:0000256" key="9">
    <source>
        <dbReference type="RuleBase" id="RU365014"/>
    </source>
</evidence>
<evidence type="ECO:0000256" key="6">
    <source>
        <dbReference type="ARBA" id="ARBA00022958"/>
    </source>
</evidence>
<dbReference type="GO" id="GO:0009083">
    <property type="term" value="P:branched-chain amino acid catabolic process"/>
    <property type="evidence" value="ECO:0007669"/>
    <property type="project" value="TreeGrafter"/>
</dbReference>
<dbReference type="Pfam" id="PF00676">
    <property type="entry name" value="E1_dh"/>
    <property type="match status" value="1"/>
</dbReference>
<dbReference type="InterPro" id="IPR001017">
    <property type="entry name" value="DH_E1"/>
</dbReference>
<keyword evidence="4" id="KW-0479">Metal-binding</keyword>
<keyword evidence="6" id="KW-0630">Potassium</keyword>
<accession>A0A1X7V4A7</accession>
<dbReference type="eggNOG" id="KOG1182">
    <property type="taxonomic scope" value="Eukaryota"/>
</dbReference>
<dbReference type="Proteomes" id="UP000007879">
    <property type="component" value="Unassembled WGS sequence"/>
</dbReference>
<evidence type="ECO:0000256" key="1">
    <source>
        <dbReference type="ARBA" id="ARBA00001964"/>
    </source>
</evidence>
<organism evidence="11">
    <name type="scientific">Amphimedon queenslandica</name>
    <name type="common">Sponge</name>
    <dbReference type="NCBI Taxonomy" id="400682"/>
    <lineage>
        <taxon>Eukaryota</taxon>
        <taxon>Metazoa</taxon>
        <taxon>Porifera</taxon>
        <taxon>Demospongiae</taxon>
        <taxon>Heteroscleromorpha</taxon>
        <taxon>Haplosclerida</taxon>
        <taxon>Niphatidae</taxon>
        <taxon>Amphimedon</taxon>
    </lineage>
</organism>
<protein>
    <recommendedName>
        <fullName evidence="9">2-oxoisovalerate dehydrogenase subunit alpha</fullName>
        <ecNumber evidence="9">1.2.4.4</ecNumber>
    </recommendedName>
    <alternativeName>
        <fullName evidence="9">Branched-chain alpha-keto acid dehydrogenase E1 component alpha chain</fullName>
    </alternativeName>
</protein>
<dbReference type="PANTHER" id="PTHR43380">
    <property type="entry name" value="2-OXOISOVALERATE DEHYDROGENASE SUBUNIT ALPHA, MITOCHONDRIAL"/>
    <property type="match status" value="1"/>
</dbReference>
<dbReference type="AlphaFoldDB" id="A0A1X7V4A7"/>
<dbReference type="GO" id="GO:0005759">
    <property type="term" value="C:mitochondrial matrix"/>
    <property type="evidence" value="ECO:0007669"/>
    <property type="project" value="UniProtKB-SubCell"/>
</dbReference>
<dbReference type="OrthoDB" id="3845at2759"/>
<dbReference type="InterPro" id="IPR050771">
    <property type="entry name" value="Alpha-ketoacid_DH_E1_comp"/>
</dbReference>
<dbReference type="InterPro" id="IPR029061">
    <property type="entry name" value="THDP-binding"/>
</dbReference>
<reference evidence="11" key="2">
    <citation type="submission" date="2017-05" db="UniProtKB">
        <authorList>
            <consortium name="EnsemblMetazoa"/>
        </authorList>
    </citation>
    <scope>IDENTIFICATION</scope>
</reference>
<dbReference type="CDD" id="cd02000">
    <property type="entry name" value="TPP_E1_PDC_ADC_BCADC"/>
    <property type="match status" value="1"/>
</dbReference>
<evidence type="ECO:0000256" key="8">
    <source>
        <dbReference type="ARBA" id="ARBA00023128"/>
    </source>
</evidence>
<comment type="similarity">
    <text evidence="3 9">Belongs to the BCKDHA family.</text>
</comment>
<evidence type="ECO:0000256" key="3">
    <source>
        <dbReference type="ARBA" id="ARBA00008646"/>
    </source>
</evidence>
<dbReference type="STRING" id="400682.A0A1X7V4A7"/>
<dbReference type="PANTHER" id="PTHR43380:SF1">
    <property type="entry name" value="2-OXOISOVALERATE DEHYDROGENASE SUBUNIT ALPHA, MITOCHONDRIAL"/>
    <property type="match status" value="1"/>
</dbReference>
<evidence type="ECO:0000256" key="5">
    <source>
        <dbReference type="ARBA" id="ARBA00022946"/>
    </source>
</evidence>
<keyword evidence="7 9" id="KW-0560">Oxidoreductase</keyword>
<comment type="catalytic activity">
    <reaction evidence="9">
        <text>N(6)-[(R)-lipoyl]-L-lysyl-[protein] + 3-methyl-2-oxobutanoate + H(+) = N(6)-[(R)-S(8)-2-methylpropanoyldihydrolipoyl]-L-lysyl-[protein] + CO2</text>
        <dbReference type="Rhea" id="RHEA:13457"/>
        <dbReference type="Rhea" id="RHEA-COMP:10474"/>
        <dbReference type="Rhea" id="RHEA-COMP:10497"/>
        <dbReference type="ChEBI" id="CHEBI:11851"/>
        <dbReference type="ChEBI" id="CHEBI:15378"/>
        <dbReference type="ChEBI" id="CHEBI:16526"/>
        <dbReference type="ChEBI" id="CHEBI:83099"/>
        <dbReference type="ChEBI" id="CHEBI:83142"/>
        <dbReference type="EC" id="1.2.4.4"/>
    </reaction>
</comment>